<evidence type="ECO:0000313" key="3">
    <source>
        <dbReference type="EMBL" id="POS74581.1"/>
    </source>
</evidence>
<dbReference type="Gene3D" id="1.10.40.30">
    <property type="entry name" value="Fumarase/aspartase (C-terminal domain)"/>
    <property type="match status" value="1"/>
</dbReference>
<feature type="domain" description="Argininosuccinate lyase C-terminal" evidence="2">
    <location>
        <begin position="64"/>
        <end position="131"/>
    </location>
</feature>
<dbReference type="InterPro" id="IPR008948">
    <property type="entry name" value="L-Aspartase-like"/>
</dbReference>
<comment type="similarity">
    <text evidence="1">Belongs to the lyase 1 family. Argininosuccinate lyase subfamily.</text>
</comment>
<dbReference type="InterPro" id="IPR029419">
    <property type="entry name" value="Arg_succ_lyase_C"/>
</dbReference>
<evidence type="ECO:0000313" key="4">
    <source>
        <dbReference type="Proteomes" id="UP000094444"/>
    </source>
</evidence>
<dbReference type="FunFam" id="1.10.40.30:FF:000001">
    <property type="entry name" value="Argininosuccinate lyase"/>
    <property type="match status" value="1"/>
</dbReference>
<organism evidence="3 4">
    <name type="scientific">Diaporthe helianthi</name>
    <dbReference type="NCBI Taxonomy" id="158607"/>
    <lineage>
        <taxon>Eukaryota</taxon>
        <taxon>Fungi</taxon>
        <taxon>Dikarya</taxon>
        <taxon>Ascomycota</taxon>
        <taxon>Pezizomycotina</taxon>
        <taxon>Sordariomycetes</taxon>
        <taxon>Sordariomycetidae</taxon>
        <taxon>Diaporthales</taxon>
        <taxon>Diaporthaceae</taxon>
        <taxon>Diaporthe</taxon>
    </lineage>
</organism>
<keyword evidence="4" id="KW-1185">Reference proteome</keyword>
<dbReference type="OrthoDB" id="2561043at2759"/>
<evidence type="ECO:0000256" key="1">
    <source>
        <dbReference type="ARBA" id="ARBA00010755"/>
    </source>
</evidence>
<evidence type="ECO:0000259" key="2">
    <source>
        <dbReference type="Pfam" id="PF14698"/>
    </source>
</evidence>
<dbReference type="Gene3D" id="1.20.200.10">
    <property type="entry name" value="Fumarase/aspartase (Central domain)"/>
    <property type="match status" value="1"/>
</dbReference>
<proteinExistence type="inferred from homology"/>
<dbReference type="InterPro" id="IPR009049">
    <property type="entry name" value="Argininosuccinate_lyase"/>
</dbReference>
<keyword evidence="3" id="KW-0456">Lyase</keyword>
<reference evidence="3" key="1">
    <citation type="submission" date="2017-09" db="EMBL/GenBank/DDBJ databases">
        <title>Polyketide synthases of a Diaporthe helianthi virulent isolate.</title>
        <authorList>
            <person name="Baroncelli R."/>
        </authorList>
    </citation>
    <scope>NUCLEOTIDE SEQUENCE [LARGE SCALE GENOMIC DNA]</scope>
    <source>
        <strain evidence="3">7/96</strain>
    </source>
</reference>
<dbReference type="Pfam" id="PF14698">
    <property type="entry name" value="ASL_C2"/>
    <property type="match status" value="1"/>
</dbReference>
<comment type="caution">
    <text evidence="3">The sequence shown here is derived from an EMBL/GenBank/DDBJ whole genome shotgun (WGS) entry which is preliminary data.</text>
</comment>
<dbReference type="GO" id="GO:0042450">
    <property type="term" value="P:L-arginine biosynthetic process via ornithine"/>
    <property type="evidence" value="ECO:0007669"/>
    <property type="project" value="InterPro"/>
</dbReference>
<dbReference type="InParanoid" id="A0A2P5HWE4"/>
<dbReference type="EMBL" id="MAVT02000606">
    <property type="protein sequence ID" value="POS74581.1"/>
    <property type="molecule type" value="Genomic_DNA"/>
</dbReference>
<accession>A0A2P5HWE4</accession>
<gene>
    <name evidence="3" type="ORF">DHEL01_v207023</name>
</gene>
<protein>
    <submittedName>
        <fullName evidence="3">Argininosuccinate lyase</fullName>
    </submittedName>
</protein>
<dbReference type="Proteomes" id="UP000094444">
    <property type="component" value="Unassembled WGS sequence"/>
</dbReference>
<dbReference type="SUPFAM" id="SSF48557">
    <property type="entry name" value="L-aspartase-like"/>
    <property type="match status" value="1"/>
</dbReference>
<dbReference type="PANTHER" id="PTHR43814:SF1">
    <property type="entry name" value="ARGININOSUCCINATE LYASE"/>
    <property type="match status" value="1"/>
</dbReference>
<dbReference type="AlphaFoldDB" id="A0A2P5HWE4"/>
<dbReference type="GO" id="GO:0005829">
    <property type="term" value="C:cytosol"/>
    <property type="evidence" value="ECO:0007669"/>
    <property type="project" value="TreeGrafter"/>
</dbReference>
<name>A0A2P5HWE4_DIAHE</name>
<dbReference type="GO" id="GO:0004056">
    <property type="term" value="F:argininosuccinate lyase activity"/>
    <property type="evidence" value="ECO:0007669"/>
    <property type="project" value="InterPro"/>
</dbReference>
<dbReference type="STRING" id="158607.A0A2P5HWE4"/>
<sequence length="266" mass="29194">MAGIMMVSPPIKGDQERIENLQEGWEPILDSVQTVSDSLGIADGVIATLKVRPERMEAALDKTMLATDVVEWLVRRGCPFREAHRISGPVVAQSEKLEVSMDKLTLEQVQAIDSRFTADVAEAFDYETSVEAKTSKGGASRSSVLEQIQILRLELDPGIGYSSVLVALVDSTPVVLEALSPFVIFVAGRLSKIPGLIVTDHRILNCVHSVCVGDEKICIILTQEIPVLSQEYRLVKLGEVDLVPKFPYHHLVIDESLNEKPLPAEV</sequence>
<dbReference type="PANTHER" id="PTHR43814">
    <property type="entry name" value="ARGININOSUCCINATE LYASE"/>
    <property type="match status" value="1"/>
</dbReference>